<name>A0A1D7V1K7_9LEPT</name>
<dbReference type="PANTHER" id="PTHR20935">
    <property type="entry name" value="PHOSPHOGLYCERATE MUTASE-RELATED"/>
    <property type="match status" value="1"/>
</dbReference>
<keyword evidence="4" id="KW-1185">Reference proteome</keyword>
<organism evidence="3 4">
    <name type="scientific">Leptospira tipperaryensis</name>
    <dbReference type="NCBI Taxonomy" id="2564040"/>
    <lineage>
        <taxon>Bacteria</taxon>
        <taxon>Pseudomonadati</taxon>
        <taxon>Spirochaetota</taxon>
        <taxon>Spirochaetia</taxon>
        <taxon>Leptospirales</taxon>
        <taxon>Leptospiraceae</taxon>
        <taxon>Leptospira</taxon>
    </lineage>
</organism>
<protein>
    <submittedName>
        <fullName evidence="3">Phosphohistidine phosphatase</fullName>
    </submittedName>
</protein>
<dbReference type="InterPro" id="IPR051021">
    <property type="entry name" value="Mito_Ser/Thr_phosphatase"/>
</dbReference>
<dbReference type="SUPFAM" id="SSF53254">
    <property type="entry name" value="Phosphoglycerate mutase-like"/>
    <property type="match status" value="1"/>
</dbReference>
<dbReference type="AlphaFoldDB" id="A0A1D7V1K7"/>
<evidence type="ECO:0000313" key="4">
    <source>
        <dbReference type="Proteomes" id="UP000094197"/>
    </source>
</evidence>
<proteinExistence type="predicted"/>
<sequence>MNLKLTGETENERQSSLKQIHLVRHAKSDWESEFKSDRERPLSERGKKNARTLRKYLERIEFKTDLFLISDSKRTMDTYKILTKNKDVSSEIKVTEELYESDSEDILVKLRELNSNFESVALLGHNPGIEEIANRLIRGNEDLSLSESILFKFPTSGFLSIHAEIDSWKELGKVPGKIIRFWIPG</sequence>
<dbReference type="GO" id="GO:0016787">
    <property type="term" value="F:hydrolase activity"/>
    <property type="evidence" value="ECO:0007669"/>
    <property type="project" value="UniProtKB-KW"/>
</dbReference>
<feature type="binding site" evidence="2">
    <location>
        <position position="74"/>
    </location>
    <ligand>
        <name>substrate</name>
    </ligand>
</feature>
<gene>
    <name evidence="3" type="ORF">A0128_18935</name>
</gene>
<dbReference type="InterPro" id="IPR013078">
    <property type="entry name" value="His_Pase_superF_clade-1"/>
</dbReference>
<keyword evidence="1" id="KW-0378">Hydrolase</keyword>
<dbReference type="CDD" id="cd07067">
    <property type="entry name" value="HP_PGM_like"/>
    <property type="match status" value="1"/>
</dbReference>
<dbReference type="Proteomes" id="UP000094197">
    <property type="component" value="Chromosome 1"/>
</dbReference>
<dbReference type="EMBL" id="CP015217">
    <property type="protein sequence ID" value="AOP35730.1"/>
    <property type="molecule type" value="Genomic_DNA"/>
</dbReference>
<evidence type="ECO:0000256" key="2">
    <source>
        <dbReference type="PIRSR" id="PIRSR613078-2"/>
    </source>
</evidence>
<dbReference type="Pfam" id="PF00300">
    <property type="entry name" value="His_Phos_1"/>
    <property type="match status" value="1"/>
</dbReference>
<dbReference type="PANTHER" id="PTHR20935:SF1">
    <property type="entry name" value="SLL1549 PROTEIN"/>
    <property type="match status" value="1"/>
</dbReference>
<evidence type="ECO:0000256" key="1">
    <source>
        <dbReference type="ARBA" id="ARBA00022801"/>
    </source>
</evidence>
<dbReference type="Gene3D" id="3.40.50.1240">
    <property type="entry name" value="Phosphoglycerate mutase-like"/>
    <property type="match status" value="1"/>
</dbReference>
<reference evidence="3 4" key="1">
    <citation type="submission" date="2016-04" db="EMBL/GenBank/DDBJ databases">
        <title>Complete genome seqeunce of Leptospira alstonii serovar Room22.</title>
        <authorList>
            <person name="Nally J.E."/>
            <person name="Bayles D.O."/>
            <person name="Hurley D."/>
            <person name="Fanning S."/>
            <person name="McMahon B.J."/>
            <person name="Arent Z."/>
        </authorList>
    </citation>
    <scope>NUCLEOTIDE SEQUENCE [LARGE SCALE GENOMIC DNA]</scope>
    <source>
        <strain evidence="3 4">GWTS #1</strain>
    </source>
</reference>
<dbReference type="InterPro" id="IPR029033">
    <property type="entry name" value="His_PPase_superfam"/>
</dbReference>
<dbReference type="KEGG" id="laj:A0128_18935"/>
<evidence type="ECO:0000313" key="3">
    <source>
        <dbReference type="EMBL" id="AOP35730.1"/>
    </source>
</evidence>
<accession>A0A1D7V1K7</accession>